<protein>
    <submittedName>
        <fullName evidence="2">Domain of uncharacterized function(DUF2779)</fullName>
    </submittedName>
</protein>
<proteinExistence type="predicted"/>
<dbReference type="NCBIfam" id="NF045869">
    <property type="entry name" value="UU173_fam"/>
    <property type="match status" value="1"/>
</dbReference>
<dbReference type="Proteomes" id="UP000290482">
    <property type="component" value="Chromosome"/>
</dbReference>
<dbReference type="AlphaFoldDB" id="A0A448ZV78"/>
<evidence type="ECO:0000313" key="3">
    <source>
        <dbReference type="Proteomes" id="UP000290482"/>
    </source>
</evidence>
<dbReference type="Pfam" id="PF11074">
    <property type="entry name" value="DUF2779"/>
    <property type="match status" value="1"/>
</dbReference>
<evidence type="ECO:0000313" key="2">
    <source>
        <dbReference type="EMBL" id="VEU55148.1"/>
    </source>
</evidence>
<dbReference type="EMBL" id="LR214940">
    <property type="protein sequence ID" value="VEU55148.1"/>
    <property type="molecule type" value="Genomic_DNA"/>
</dbReference>
<evidence type="ECO:0000259" key="1">
    <source>
        <dbReference type="Pfam" id="PF11074"/>
    </source>
</evidence>
<feature type="domain" description="DUF2779" evidence="1">
    <location>
        <begin position="445"/>
        <end position="601"/>
    </location>
</feature>
<dbReference type="InterPro" id="IPR021301">
    <property type="entry name" value="DUF2779"/>
</dbReference>
<name>A0A448ZV78_METOS</name>
<gene>
    <name evidence="2" type="ORF">NCTC10112_00026</name>
</gene>
<reference evidence="2 3" key="1">
    <citation type="submission" date="2019-01" db="EMBL/GenBank/DDBJ databases">
        <authorList>
            <consortium name="Pathogen Informatics"/>
        </authorList>
    </citation>
    <scope>NUCLEOTIDE SEQUENCE [LARGE SCALE GENOMIC DNA]</scope>
    <source>
        <strain evidence="2 3">NCTC10112</strain>
    </source>
</reference>
<accession>A0A448ZV78</accession>
<dbReference type="KEGG" id="mob:NCTC10112_00026"/>
<sequence length="706" mass="84211">MLKNVPKFFSFKHYANFVLYDKFYFLNKSMCEESLFSFDEEENDEDIDILSKYNSLDFDFYENNLDEIILKNINDKEVHKDYLELNNLNDKLKFANKLNESKANLINNLPQNIKSEFDTILENFLNSSYESIQLEYDKYYSEAQKFIQAQYKISDDKVKFISPKFSKENQIVETKNAIEEGYELIFNPILEYKKAISKLSYYFPQLQLGGNILISPKAKNINIINAYYDLNIYKQNNLDIKAYNFCFPYKKKKGINRYIWKKDKIEFHISNDGTLSKEKNFFEILDENKSVDILNLIDSLENTVDYKRFDEYIDYINNLEKHEKELNRMPNIQYFKDLQARNSSPVGDSSFIKDDFIKRYVPADYLPWSKEFYALYIFDKNNIEFPILKPSVNNKTNSQIFNSMREAFNIFMNNDNLIYISEDVKKLKHEITLARLKETKKQNFVWFDFEGFTNLFPIIDYHIPFTQLISQLSVMQTTWNNEINNYEIVESKTKDYVYDPLNYSYKTLMKIIDDIYVEYADAYVVYNQNYEKSRIEEIEQMLELYWKNDNVINENVFIEYKNKIARIIENLLDLNDITKVSSFAKLEDCMFVPLALKGKYSIKCFEKYITHNNISLKHKITPYKELDIQNGVMAMEKATLRMLNQIGNNEWYGKNGKEGVEAQLKKYCHNDVLAMIMTAEFILKVFNNKDKYIKEFNDALYNSRKK</sequence>
<keyword evidence="3" id="KW-1185">Reference proteome</keyword>
<organism evidence="2 3">
    <name type="scientific">Metamycoplasma orale</name>
    <name type="common">Mycoplasma orale</name>
    <dbReference type="NCBI Taxonomy" id="2121"/>
    <lineage>
        <taxon>Bacteria</taxon>
        <taxon>Bacillati</taxon>
        <taxon>Mycoplasmatota</taxon>
        <taxon>Mycoplasmoidales</taxon>
        <taxon>Metamycoplasmataceae</taxon>
        <taxon>Metamycoplasma</taxon>
    </lineage>
</organism>